<evidence type="ECO:0000256" key="2">
    <source>
        <dbReference type="ARBA" id="ARBA00006214"/>
    </source>
</evidence>
<feature type="transmembrane region" description="Helical" evidence="10">
    <location>
        <begin position="150"/>
        <end position="168"/>
    </location>
</feature>
<dbReference type="InterPro" id="IPR012932">
    <property type="entry name" value="VKOR"/>
</dbReference>
<proteinExistence type="inferred from homology"/>
<dbReference type="GO" id="GO:0016020">
    <property type="term" value="C:membrane"/>
    <property type="evidence" value="ECO:0007669"/>
    <property type="project" value="UniProtKB-SubCell"/>
</dbReference>
<feature type="domain" description="Vitamin K epoxide reductase" evidence="11">
    <location>
        <begin position="152"/>
        <end position="280"/>
    </location>
</feature>
<dbReference type="InterPro" id="IPR038354">
    <property type="entry name" value="VKOR_sf"/>
</dbReference>
<dbReference type="Proteomes" id="UP000245533">
    <property type="component" value="Unassembled WGS sequence"/>
</dbReference>
<evidence type="ECO:0000256" key="10">
    <source>
        <dbReference type="SAM" id="Phobius"/>
    </source>
</evidence>
<dbReference type="InterPro" id="IPR036249">
    <property type="entry name" value="Thioredoxin-like_sf"/>
</dbReference>
<evidence type="ECO:0000256" key="7">
    <source>
        <dbReference type="ARBA" id="ARBA00023136"/>
    </source>
</evidence>
<evidence type="ECO:0000313" key="13">
    <source>
        <dbReference type="EMBL" id="PWN08246.1"/>
    </source>
</evidence>
<evidence type="ECO:0000259" key="12">
    <source>
        <dbReference type="Pfam" id="PF13462"/>
    </source>
</evidence>
<dbReference type="InterPro" id="IPR012336">
    <property type="entry name" value="Thioredoxin-like_fold"/>
</dbReference>
<keyword evidence="5 10" id="KW-1133">Transmembrane helix</keyword>
<sequence>MEQAVTAYLKHLNVPVSEAYCKKRIASHPDYPSILAVADTLQQFGVRHTVARASKESLSELPLPALLHLDSGGGSLQPVYDAKGLEDSKEKLTRWSGVLIKAEPAAEIADKENTKALGEEKQFKRLAALFLVTAAGLVSVPLLLSFTWPQLFLLITALAGVVTGYVLFAKDLGITYRAVERFCNAGTGAGCGKVLRSEEGKLLGFITFSDLTLGYFVGHLVAIGLFVPLWAGSGLLSVLGLISMLALPVIGYSLWLQAVKIKEWCRLCLVVSGILALQAFLFGYLFYSGLIHPMAFALPDAVMVLLLFGLAGSSLLLLKQTIQQKNRAVQNEIAAARIKNSPDVFTSLLFKQRQVDTSPLEHDFLIGSPDAPVKLTMAVNLFCGPCKSELEQAKELLNIYPGQVSLSLRFLRSGDKGKSSGLLLKTWLHALMEEQNGIPRHEKGRVLIDTWYELMIPETFEAACPVNGSVSDSVAKEYVQAHYEWVKSAGITKTPTTFMNGYELPATYRVKDLAVLIPGLTDAFANHNSMKLEKVHSGNVKISEM</sequence>
<evidence type="ECO:0008006" key="15">
    <source>
        <dbReference type="Google" id="ProtNLM"/>
    </source>
</evidence>
<dbReference type="OrthoDB" id="1100563at2"/>
<feature type="domain" description="Thioredoxin-like fold" evidence="12">
    <location>
        <begin position="362"/>
        <end position="513"/>
    </location>
</feature>
<keyword evidence="9" id="KW-0676">Redox-active center</keyword>
<evidence type="ECO:0000256" key="4">
    <source>
        <dbReference type="ARBA" id="ARBA00022719"/>
    </source>
</evidence>
<comment type="similarity">
    <text evidence="2">Belongs to the VKOR family.</text>
</comment>
<evidence type="ECO:0000259" key="11">
    <source>
        <dbReference type="Pfam" id="PF07884"/>
    </source>
</evidence>
<dbReference type="CDD" id="cd12921">
    <property type="entry name" value="VKOR_4"/>
    <property type="match status" value="1"/>
</dbReference>
<feature type="transmembrane region" description="Helical" evidence="10">
    <location>
        <begin position="233"/>
        <end position="255"/>
    </location>
</feature>
<keyword evidence="3 10" id="KW-0812">Transmembrane</keyword>
<comment type="subcellular location">
    <subcellularLocation>
        <location evidence="1">Membrane</location>
        <topology evidence="1">Multi-pass membrane protein</topology>
    </subcellularLocation>
</comment>
<dbReference type="RefSeq" id="WP_109643962.1">
    <property type="nucleotide sequence ID" value="NZ_QGGB01000001.1"/>
</dbReference>
<dbReference type="GO" id="GO:0016491">
    <property type="term" value="F:oxidoreductase activity"/>
    <property type="evidence" value="ECO:0007669"/>
    <property type="project" value="UniProtKB-KW"/>
</dbReference>
<protein>
    <recommendedName>
        <fullName evidence="15">Vitamin K epoxide reductase family protein</fullName>
    </recommendedName>
</protein>
<feature type="transmembrane region" description="Helical" evidence="10">
    <location>
        <begin position="126"/>
        <end position="144"/>
    </location>
</feature>
<dbReference type="Pfam" id="PF13462">
    <property type="entry name" value="Thioredoxin_4"/>
    <property type="match status" value="1"/>
</dbReference>
<dbReference type="Pfam" id="PF07884">
    <property type="entry name" value="VKOR"/>
    <property type="match status" value="1"/>
</dbReference>
<dbReference type="Gene3D" id="3.40.30.10">
    <property type="entry name" value="Glutaredoxin"/>
    <property type="match status" value="1"/>
</dbReference>
<dbReference type="EMBL" id="QGGB01000001">
    <property type="protein sequence ID" value="PWN08246.1"/>
    <property type="molecule type" value="Genomic_DNA"/>
</dbReference>
<reference evidence="13 14" key="1">
    <citation type="submission" date="2018-05" db="EMBL/GenBank/DDBJ databases">
        <title>Rhodohalobacter halophilus gen. nov., sp. nov., a moderately halophilic member of the family Balneolaceae.</title>
        <authorList>
            <person name="Liu Z.-W."/>
        </authorList>
    </citation>
    <scope>NUCLEOTIDE SEQUENCE [LARGE SCALE GENOMIC DNA]</scope>
    <source>
        <strain evidence="13 14">8A47</strain>
    </source>
</reference>
<evidence type="ECO:0000256" key="9">
    <source>
        <dbReference type="ARBA" id="ARBA00023284"/>
    </source>
</evidence>
<keyword evidence="4" id="KW-0874">Quinone</keyword>
<accession>A0A316U3Y7</accession>
<evidence type="ECO:0000313" key="14">
    <source>
        <dbReference type="Proteomes" id="UP000245533"/>
    </source>
</evidence>
<organism evidence="13 14">
    <name type="scientific">Rhodohalobacter mucosus</name>
    <dbReference type="NCBI Taxonomy" id="2079485"/>
    <lineage>
        <taxon>Bacteria</taxon>
        <taxon>Pseudomonadati</taxon>
        <taxon>Balneolota</taxon>
        <taxon>Balneolia</taxon>
        <taxon>Balneolales</taxon>
        <taxon>Balneolaceae</taxon>
        <taxon>Rhodohalobacter</taxon>
    </lineage>
</organism>
<name>A0A316U3Y7_9BACT</name>
<keyword evidence="6" id="KW-0560">Oxidoreductase</keyword>
<evidence type="ECO:0000256" key="5">
    <source>
        <dbReference type="ARBA" id="ARBA00022989"/>
    </source>
</evidence>
<dbReference type="GO" id="GO:0048038">
    <property type="term" value="F:quinone binding"/>
    <property type="evidence" value="ECO:0007669"/>
    <property type="project" value="UniProtKB-KW"/>
</dbReference>
<evidence type="ECO:0000256" key="8">
    <source>
        <dbReference type="ARBA" id="ARBA00023157"/>
    </source>
</evidence>
<dbReference type="AlphaFoldDB" id="A0A316U3Y7"/>
<dbReference type="SUPFAM" id="SSF52833">
    <property type="entry name" value="Thioredoxin-like"/>
    <property type="match status" value="1"/>
</dbReference>
<keyword evidence="8" id="KW-1015">Disulfide bond</keyword>
<evidence type="ECO:0000256" key="3">
    <source>
        <dbReference type="ARBA" id="ARBA00022692"/>
    </source>
</evidence>
<keyword evidence="14" id="KW-1185">Reference proteome</keyword>
<evidence type="ECO:0000256" key="1">
    <source>
        <dbReference type="ARBA" id="ARBA00004141"/>
    </source>
</evidence>
<feature type="transmembrane region" description="Helical" evidence="10">
    <location>
        <begin position="202"/>
        <end position="227"/>
    </location>
</feature>
<comment type="caution">
    <text evidence="13">The sequence shown here is derived from an EMBL/GenBank/DDBJ whole genome shotgun (WGS) entry which is preliminary data.</text>
</comment>
<evidence type="ECO:0000256" key="6">
    <source>
        <dbReference type="ARBA" id="ARBA00023002"/>
    </source>
</evidence>
<feature type="transmembrane region" description="Helical" evidence="10">
    <location>
        <begin position="267"/>
        <end position="287"/>
    </location>
</feature>
<dbReference type="Gene3D" id="1.20.1440.130">
    <property type="entry name" value="VKOR domain"/>
    <property type="match status" value="1"/>
</dbReference>
<keyword evidence="7 10" id="KW-0472">Membrane</keyword>
<feature type="transmembrane region" description="Helical" evidence="10">
    <location>
        <begin position="293"/>
        <end position="318"/>
    </location>
</feature>
<gene>
    <name evidence="13" type="ORF">DDZ15_01025</name>
</gene>